<gene>
    <name evidence="2" type="ORF">FWILDA_LOCUS13549</name>
</gene>
<keyword evidence="3" id="KW-1185">Reference proteome</keyword>
<evidence type="ECO:0000313" key="3">
    <source>
        <dbReference type="Proteomes" id="UP001153678"/>
    </source>
</evidence>
<dbReference type="Proteomes" id="UP001153678">
    <property type="component" value="Unassembled WGS sequence"/>
</dbReference>
<dbReference type="EMBL" id="CAMKVN010005170">
    <property type="protein sequence ID" value="CAI2188379.1"/>
    <property type="molecule type" value="Genomic_DNA"/>
</dbReference>
<accession>A0A9W4WV99</accession>
<evidence type="ECO:0000313" key="2">
    <source>
        <dbReference type="EMBL" id="CAI2188379.1"/>
    </source>
</evidence>
<proteinExistence type="predicted"/>
<dbReference type="OrthoDB" id="2330002at2759"/>
<reference evidence="2" key="1">
    <citation type="submission" date="2022-08" db="EMBL/GenBank/DDBJ databases">
        <authorList>
            <person name="Kallberg Y."/>
            <person name="Tangrot J."/>
            <person name="Rosling A."/>
        </authorList>
    </citation>
    <scope>NUCLEOTIDE SEQUENCE</scope>
    <source>
        <strain evidence="2">Wild A</strain>
    </source>
</reference>
<name>A0A9W4WV99_9GLOM</name>
<protein>
    <submittedName>
        <fullName evidence="2">19110_t:CDS:1</fullName>
    </submittedName>
</protein>
<sequence>MSATLRSNIYLHFKAPNELLNVHDYFKKIDAQEWRLKNYLNYRLETENEIPTWTDVINVWKNSLEVMIKTNHKKVPVSVNSFCKELINFSSFEGESILKSCTEWYSNFYERYCDLQLTERVQHLEKNIYSSQGISKLLRKETNKKKRSKSDKEADTSKQKEVVSEQKKRRTYEESTGEESTEELSFLFDEAHEDKLVESIDESILGEEISLPVSNDTSKQEFHSISDKFKKYQNKIPKTHQIITLGYWGVFDLTQESLYECKEFSQCEINKISQDFANHIQWSPKPTPKNLQTYFDSNCDPVNLEDNEDKEKLHANIQFIILNMKKVGGKTEEELKFTTIYPLFNAVMDPSLVKDTWGEIQTLGSKDMRNDKTNPFVKARMGRKVDMKGTLTKTSNKFEALYGEVANGLCPLGISLASQKKKYLDKVKLAVLMRDSLNSTLKKWKYLNDEQRKKLIVYGWTLAGFDLSLYAMDWTGNGMYRFGLIENCQLPSNKENCGLFEGVFCLLKELERKLTETEKVIQELHVADTRGKCRQITTENSPTLNLNRTPN</sequence>
<organism evidence="2 3">
    <name type="scientific">Funneliformis geosporum</name>
    <dbReference type="NCBI Taxonomy" id="1117311"/>
    <lineage>
        <taxon>Eukaryota</taxon>
        <taxon>Fungi</taxon>
        <taxon>Fungi incertae sedis</taxon>
        <taxon>Mucoromycota</taxon>
        <taxon>Glomeromycotina</taxon>
        <taxon>Glomeromycetes</taxon>
        <taxon>Glomerales</taxon>
        <taxon>Glomeraceae</taxon>
        <taxon>Funneliformis</taxon>
    </lineage>
</organism>
<feature type="region of interest" description="Disordered" evidence="1">
    <location>
        <begin position="140"/>
        <end position="183"/>
    </location>
</feature>
<feature type="compositionally biased region" description="Basic and acidic residues" evidence="1">
    <location>
        <begin position="150"/>
        <end position="166"/>
    </location>
</feature>
<dbReference type="AlphaFoldDB" id="A0A9W4WV99"/>
<comment type="caution">
    <text evidence="2">The sequence shown here is derived from an EMBL/GenBank/DDBJ whole genome shotgun (WGS) entry which is preliminary data.</text>
</comment>
<evidence type="ECO:0000256" key="1">
    <source>
        <dbReference type="SAM" id="MobiDB-lite"/>
    </source>
</evidence>